<feature type="compositionally biased region" description="Polar residues" evidence="2">
    <location>
        <begin position="1207"/>
        <end position="1246"/>
    </location>
</feature>
<keyword evidence="1" id="KW-0694">RNA-binding</keyword>
<dbReference type="Proteomes" id="UP000663193">
    <property type="component" value="Chromosome 4"/>
</dbReference>
<feature type="compositionally biased region" description="Polar residues" evidence="2">
    <location>
        <begin position="315"/>
        <end position="324"/>
    </location>
</feature>
<feature type="region of interest" description="Disordered" evidence="2">
    <location>
        <begin position="891"/>
        <end position="1169"/>
    </location>
</feature>
<accession>A0A7U2F095</accession>
<keyword evidence="5" id="KW-1185">Reference proteome</keyword>
<dbReference type="InterPro" id="IPR035979">
    <property type="entry name" value="RBD_domain_sf"/>
</dbReference>
<feature type="compositionally biased region" description="Polar residues" evidence="2">
    <location>
        <begin position="767"/>
        <end position="776"/>
    </location>
</feature>
<feature type="region of interest" description="Disordered" evidence="2">
    <location>
        <begin position="1"/>
        <end position="31"/>
    </location>
</feature>
<sequence>MSDLAAPSPSDSDVAATTRIDQSPQPPSSLGSAVVAPIFDDMDDQTLLQPGTHRALFSTDLGKRAKNSVSTPPPPVIVRSNKALSVMETVDFWRRKYPHFAWSIFPESGWTVEDLWDAADIHVETRDHCKEVLYLLCKDNAVTAGLFARDWSLKNTEQFVKFMAMHEKVGMSDPQDPLGLVDMLFVNGEFKNWPRKFLWHTTQALRTSVVQYYQPEENATVMAESTPTSPTANGRILEAEMQPTATAKVDEAILQPGLTMEKAPRSSTVRSTAAPFVPSVASVNETQQPFKRASSHGPTQSGPPYHGQPIGHIMNGTSTHQMVSPSMGGHALSNPKSRPGRQDAYFASSSGTCGENLPRMPSGGYALRPPQGTMPAHSPHFNPAAMAMGPEMMPPHPMHAYPQGFPPMSPSAFAVQPYPPGLGHPMAMPPQHTHAQNMSMPPGYGHQGPNHRRPRGTSIGDVTNIPYYSGYAAPHNSDSRRSDRHSSFYGNSNTPLYDPYNGSRPTFNEHSSGRKSSRGGFMDQSGRSRKYSSQDNRPRNGSYGIERPDAVSYNNNHPRGVMLDDPKIVGDALRGCHHGWIGPDNHNVNELFVSELPDGTQPIQVQEMFVREVGVTPMRAVIKVSFGGRSHAFALFASTGDAKLALRVAEGNPKINGVPVRVSVPRRFYQYPREDEYHHNAKPQVADGQATETRHARGVTRMSSHEEEGATVLTEEQKSKLQYSPQDARSDLQKKASRPSPEANPVFRESPQSQKTNVRQPSPGATKASQTEQSLEGESIKAESVVQDVQQPNLVAAVSNSTEAEQPIASIQSSDSDSLETSQVSYAEQTVEDDALAPTEKLLAGAPTQLRQELGQTTGHVRVESQTKALFEQIEDDSGTSDGATVVVKVPSPEDVETLNVDLGTSQAPETGSDEEAGNDSSFMSAQEVVDNNDATTVHKVEPTSTNTGTEPSNALVAESPVKEGAAASSPTAHPEPQQHSVLPANQDITSPVAVTVDTSAHTTDMSTSAKDIETAVMTPAPPSAAPLKKQGPQQTPSLNPFAKPTKSQRKKERELKKRELKKEQEGKTVKAKTSTALSTPSVLESTVEVNDKGRATVETSAVDASASMTKDASKGTTSGKQTGADTANISREIGSVTQKAKMESMDISGLLSHVQSPRSGDVPVPEQTAAQNLDVVAAGSVVKADTATTATRAKKSVANPNLKLQAPSSSNRLQAIQSDSTASSQVEPPKSTGTAVDQQHPSKSVSEPGAMSAGSSATLLASEGGQPSPSPTTQAFHTPLQTPALPDAAQEQADKPKKKKKKSKKKKTPATAVEAADHDSSVAGTSVAGGDTNTHSPTEELEDPFGHQMSHIDAIRAGLKNPNTYYSQVNRAMAERDAKLEANRAEEPEVMKVRGS</sequence>
<evidence type="ECO:0000256" key="2">
    <source>
        <dbReference type="SAM" id="MobiDB-lite"/>
    </source>
</evidence>
<feature type="compositionally biased region" description="Polar residues" evidence="2">
    <location>
        <begin position="943"/>
        <end position="953"/>
    </location>
</feature>
<proteinExistence type="predicted"/>
<name>A0A7U2F095_PHANO</name>
<feature type="domain" description="RRM" evidence="3">
    <location>
        <begin position="589"/>
        <end position="667"/>
    </location>
</feature>
<feature type="compositionally biased region" description="Basic residues" evidence="2">
    <location>
        <begin position="1297"/>
        <end position="1309"/>
    </location>
</feature>
<dbReference type="EMBL" id="CP069026">
    <property type="protein sequence ID" value="QRC94144.1"/>
    <property type="molecule type" value="Genomic_DNA"/>
</dbReference>
<evidence type="ECO:0000259" key="3">
    <source>
        <dbReference type="PROSITE" id="PS50102"/>
    </source>
</evidence>
<feature type="compositionally biased region" description="Polar residues" evidence="2">
    <location>
        <begin position="1107"/>
        <end position="1130"/>
    </location>
</feature>
<feature type="compositionally biased region" description="Low complexity" evidence="2">
    <location>
        <begin position="1"/>
        <end position="16"/>
    </location>
</feature>
<feature type="compositionally biased region" description="Basic and acidic residues" evidence="2">
    <location>
        <begin position="1052"/>
        <end position="1069"/>
    </location>
</feature>
<dbReference type="InterPro" id="IPR000504">
    <property type="entry name" value="RRM_dom"/>
</dbReference>
<feature type="compositionally biased region" description="Polar residues" evidence="2">
    <location>
        <begin position="1254"/>
        <end position="1282"/>
    </location>
</feature>
<reference evidence="5" key="1">
    <citation type="journal article" date="2021" name="BMC Genomics">
        <title>Chromosome-level genome assembly and manually-curated proteome of model necrotroph Parastagonospora nodorum Sn15 reveals a genome-wide trove of candidate effector homologs, and redundancy of virulence-related functions within an accessory chromosome.</title>
        <authorList>
            <person name="Bertazzoni S."/>
            <person name="Jones D.A.B."/>
            <person name="Phan H.T."/>
            <person name="Tan K.-C."/>
            <person name="Hane J.K."/>
        </authorList>
    </citation>
    <scope>NUCLEOTIDE SEQUENCE [LARGE SCALE GENOMIC DNA]</scope>
    <source>
        <strain evidence="5">SN15 / ATCC MYA-4574 / FGSC 10173)</strain>
    </source>
</reference>
<evidence type="ECO:0000313" key="5">
    <source>
        <dbReference type="Proteomes" id="UP000663193"/>
    </source>
</evidence>
<feature type="region of interest" description="Disordered" evidence="2">
    <location>
        <begin position="286"/>
        <end position="383"/>
    </location>
</feature>
<gene>
    <name evidence="4" type="ORF">JI435_074170</name>
</gene>
<dbReference type="CDD" id="cd00590">
    <property type="entry name" value="RRM_SF"/>
    <property type="match status" value="1"/>
</dbReference>
<protein>
    <recommendedName>
        <fullName evidence="3">RRM domain-containing protein</fullName>
    </recommendedName>
</protein>
<feature type="compositionally biased region" description="Polar residues" evidence="2">
    <location>
        <begin position="750"/>
        <end position="760"/>
    </location>
</feature>
<feature type="compositionally biased region" description="Polar residues" evidence="2">
    <location>
        <begin position="1072"/>
        <end position="1089"/>
    </location>
</feature>
<feature type="compositionally biased region" description="Polar residues" evidence="2">
    <location>
        <begin position="997"/>
        <end position="1010"/>
    </location>
</feature>
<evidence type="ECO:0000313" key="4">
    <source>
        <dbReference type="EMBL" id="QRC94144.1"/>
    </source>
</evidence>
<dbReference type="SUPFAM" id="SSF54928">
    <property type="entry name" value="RNA-binding domain, RBD"/>
    <property type="match status" value="1"/>
</dbReference>
<evidence type="ECO:0000256" key="1">
    <source>
        <dbReference type="PROSITE-ProRule" id="PRU00176"/>
    </source>
</evidence>
<dbReference type="PROSITE" id="PS50102">
    <property type="entry name" value="RRM"/>
    <property type="match status" value="1"/>
</dbReference>
<feature type="compositionally biased region" description="Basic and acidic residues" evidence="2">
    <location>
        <begin position="477"/>
        <end position="486"/>
    </location>
</feature>
<feature type="region of interest" description="Disordered" evidence="2">
    <location>
        <begin position="422"/>
        <end position="552"/>
    </location>
</feature>
<dbReference type="OrthoDB" id="3800936at2759"/>
<feature type="region of interest" description="Disordered" evidence="2">
    <location>
        <begin position="673"/>
        <end position="779"/>
    </location>
</feature>
<feature type="region of interest" description="Disordered" evidence="2">
    <location>
        <begin position="800"/>
        <end position="822"/>
    </location>
</feature>
<feature type="compositionally biased region" description="Polar residues" evidence="2">
    <location>
        <begin position="19"/>
        <end position="31"/>
    </location>
</feature>
<feature type="region of interest" description="Disordered" evidence="2">
    <location>
        <begin position="1187"/>
        <end position="1345"/>
    </location>
</feature>
<dbReference type="GO" id="GO:0003723">
    <property type="term" value="F:RNA binding"/>
    <property type="evidence" value="ECO:0007669"/>
    <property type="project" value="UniProtKB-UniRule"/>
</dbReference>
<dbReference type="VEuPathDB" id="FungiDB:JI435_074170"/>
<organism evidence="4 5">
    <name type="scientific">Phaeosphaeria nodorum (strain SN15 / ATCC MYA-4574 / FGSC 10173)</name>
    <name type="common">Glume blotch fungus</name>
    <name type="synonym">Parastagonospora nodorum</name>
    <dbReference type="NCBI Taxonomy" id="321614"/>
    <lineage>
        <taxon>Eukaryota</taxon>
        <taxon>Fungi</taxon>
        <taxon>Dikarya</taxon>
        <taxon>Ascomycota</taxon>
        <taxon>Pezizomycotina</taxon>
        <taxon>Dothideomycetes</taxon>
        <taxon>Pleosporomycetidae</taxon>
        <taxon>Pleosporales</taxon>
        <taxon>Pleosporineae</taxon>
        <taxon>Phaeosphaeriaceae</taxon>
        <taxon>Parastagonospora</taxon>
    </lineage>
</organism>